<comment type="caution">
    <text evidence="2">The sequence shown here is derived from an EMBL/GenBank/DDBJ whole genome shotgun (WGS) entry which is preliminary data.</text>
</comment>
<keyword evidence="1" id="KW-0732">Signal</keyword>
<name>A0A813R967_9BILA</name>
<keyword evidence="3" id="KW-1185">Reference proteome</keyword>
<feature type="signal peptide" evidence="1">
    <location>
        <begin position="1"/>
        <end position="25"/>
    </location>
</feature>
<dbReference type="Proteomes" id="UP000663879">
    <property type="component" value="Unassembled WGS sequence"/>
</dbReference>
<reference evidence="2" key="1">
    <citation type="submission" date="2021-02" db="EMBL/GenBank/DDBJ databases">
        <authorList>
            <person name="Nowell W R."/>
        </authorList>
    </citation>
    <scope>NUCLEOTIDE SEQUENCE</scope>
    <source>
        <strain evidence="2">Ploen Becks lab</strain>
    </source>
</reference>
<organism evidence="2 3">
    <name type="scientific">Brachionus calyciflorus</name>
    <dbReference type="NCBI Taxonomy" id="104777"/>
    <lineage>
        <taxon>Eukaryota</taxon>
        <taxon>Metazoa</taxon>
        <taxon>Spiralia</taxon>
        <taxon>Gnathifera</taxon>
        <taxon>Rotifera</taxon>
        <taxon>Eurotatoria</taxon>
        <taxon>Monogononta</taxon>
        <taxon>Pseudotrocha</taxon>
        <taxon>Ploima</taxon>
        <taxon>Brachionidae</taxon>
        <taxon>Brachionus</taxon>
    </lineage>
</organism>
<feature type="non-terminal residue" evidence="2">
    <location>
        <position position="205"/>
    </location>
</feature>
<gene>
    <name evidence="2" type="ORF">OXX778_LOCUS5298</name>
</gene>
<protein>
    <submittedName>
        <fullName evidence="2">Uncharacterized protein</fullName>
    </submittedName>
</protein>
<feature type="non-terminal residue" evidence="2">
    <location>
        <position position="1"/>
    </location>
</feature>
<sequence>MFLKKCNNLIINIILLLNFYKFLNCFQNETNSTHLVQNQTDLFSIITFNSRLTSNSTKLSTTTTLTTSTTKQLITTNTSKLVLTTLTTKLILKPVFYLTNFNLLNISFDGTQNEFKIDFDIQSNFSNEILNWDTFAFKILFNCTSKDENLWSNEVQFSNEKHIKSSILLVSNNKTRLPKAGSFIRCNSIAQSLTNNLSANTYFLI</sequence>
<dbReference type="AlphaFoldDB" id="A0A813R967"/>
<dbReference type="EMBL" id="CAJNOC010000569">
    <property type="protein sequence ID" value="CAF0777866.1"/>
    <property type="molecule type" value="Genomic_DNA"/>
</dbReference>
<evidence type="ECO:0000256" key="1">
    <source>
        <dbReference type="SAM" id="SignalP"/>
    </source>
</evidence>
<proteinExistence type="predicted"/>
<evidence type="ECO:0000313" key="3">
    <source>
        <dbReference type="Proteomes" id="UP000663879"/>
    </source>
</evidence>
<accession>A0A813R967</accession>
<feature type="chain" id="PRO_5032695923" evidence="1">
    <location>
        <begin position="26"/>
        <end position="205"/>
    </location>
</feature>
<evidence type="ECO:0000313" key="2">
    <source>
        <dbReference type="EMBL" id="CAF0777866.1"/>
    </source>
</evidence>